<proteinExistence type="predicted"/>
<comment type="caution">
    <text evidence="1">The sequence shown here is derived from an EMBL/GenBank/DDBJ whole genome shotgun (WGS) entry which is preliminary data.</text>
</comment>
<name>A0ABW2YIT6_9GAMM</name>
<dbReference type="Proteomes" id="UP001597090">
    <property type="component" value="Unassembled WGS sequence"/>
</dbReference>
<keyword evidence="2" id="KW-1185">Reference proteome</keyword>
<dbReference type="InterPro" id="IPR010982">
    <property type="entry name" value="Lambda_DNA-bd_dom_sf"/>
</dbReference>
<evidence type="ECO:0008006" key="3">
    <source>
        <dbReference type="Google" id="ProtNLM"/>
    </source>
</evidence>
<dbReference type="CDD" id="cd00093">
    <property type="entry name" value="HTH_XRE"/>
    <property type="match status" value="1"/>
</dbReference>
<dbReference type="InterPro" id="IPR001387">
    <property type="entry name" value="Cro/C1-type_HTH"/>
</dbReference>
<dbReference type="SUPFAM" id="SSF47413">
    <property type="entry name" value="lambda repressor-like DNA-binding domains"/>
    <property type="match status" value="1"/>
</dbReference>
<dbReference type="Gene3D" id="1.10.260.40">
    <property type="entry name" value="lambda repressor-like DNA-binding domains"/>
    <property type="match status" value="1"/>
</dbReference>
<dbReference type="RefSeq" id="WP_386811211.1">
    <property type="nucleotide sequence ID" value="NZ_JBHTIH010000002.1"/>
</dbReference>
<gene>
    <name evidence="1" type="ORF">ACFQZQ_03110</name>
</gene>
<sequence length="106" mass="11449">MRWYERVAIAIKERGFGMAEVGAALGVSPQNAGQKLQGKRGVSVDELKVLAGLAGITVSEAVGDDALVIEVKDEMDMVEIYRLLSTEQRKAWMDIGRQLASAKAAD</sequence>
<dbReference type="EMBL" id="JBHTIH010000002">
    <property type="protein sequence ID" value="MFD0738279.1"/>
    <property type="molecule type" value="Genomic_DNA"/>
</dbReference>
<reference evidence="2" key="1">
    <citation type="journal article" date="2019" name="Int. J. Syst. Evol. Microbiol.">
        <title>The Global Catalogue of Microorganisms (GCM) 10K type strain sequencing project: providing services to taxonomists for standard genome sequencing and annotation.</title>
        <authorList>
            <consortium name="The Broad Institute Genomics Platform"/>
            <consortium name="The Broad Institute Genome Sequencing Center for Infectious Disease"/>
            <person name="Wu L."/>
            <person name="Ma J."/>
        </authorList>
    </citation>
    <scope>NUCLEOTIDE SEQUENCE [LARGE SCALE GENOMIC DNA]</scope>
    <source>
        <strain evidence="2">CCUG 55491</strain>
    </source>
</reference>
<protein>
    <recommendedName>
        <fullName evidence="3">HTH cro/C1-type domain-containing protein</fullName>
    </recommendedName>
</protein>
<evidence type="ECO:0000313" key="1">
    <source>
        <dbReference type="EMBL" id="MFD0738279.1"/>
    </source>
</evidence>
<organism evidence="1 2">
    <name type="scientific">Lysobacter koreensis</name>
    <dbReference type="NCBI Taxonomy" id="266122"/>
    <lineage>
        <taxon>Bacteria</taxon>
        <taxon>Pseudomonadati</taxon>
        <taxon>Pseudomonadota</taxon>
        <taxon>Gammaproteobacteria</taxon>
        <taxon>Lysobacterales</taxon>
        <taxon>Lysobacteraceae</taxon>
        <taxon>Lysobacter</taxon>
    </lineage>
</organism>
<accession>A0ABW2YIT6</accession>
<evidence type="ECO:0000313" key="2">
    <source>
        <dbReference type="Proteomes" id="UP001597090"/>
    </source>
</evidence>